<organism evidence="2 3">
    <name type="scientific">Marinobacter persicus</name>
    <dbReference type="NCBI Taxonomy" id="930118"/>
    <lineage>
        <taxon>Bacteria</taxon>
        <taxon>Pseudomonadati</taxon>
        <taxon>Pseudomonadota</taxon>
        <taxon>Gammaproteobacteria</taxon>
        <taxon>Pseudomonadales</taxon>
        <taxon>Marinobacteraceae</taxon>
        <taxon>Marinobacter</taxon>
    </lineage>
</organism>
<proteinExistence type="predicted"/>
<dbReference type="EMBL" id="FOSC01000008">
    <property type="protein sequence ID" value="SFJ96719.1"/>
    <property type="molecule type" value="Genomic_DNA"/>
</dbReference>
<gene>
    <name evidence="2" type="ORF">SAMN05216429_10882</name>
</gene>
<keyword evidence="1" id="KW-0812">Transmembrane</keyword>
<reference evidence="2 3" key="1">
    <citation type="submission" date="2016-10" db="EMBL/GenBank/DDBJ databases">
        <authorList>
            <person name="de Groot N.N."/>
        </authorList>
    </citation>
    <scope>NUCLEOTIDE SEQUENCE [LARGE SCALE GENOMIC DNA]</scope>
    <source>
        <strain evidence="2 3">IBRC-M 10445</strain>
    </source>
</reference>
<protein>
    <submittedName>
        <fullName evidence="2">Uncharacterized protein</fullName>
    </submittedName>
</protein>
<dbReference type="AlphaFoldDB" id="A0A1I3VNN3"/>
<name>A0A1I3VNN3_9GAMM</name>
<keyword evidence="1" id="KW-0472">Membrane</keyword>
<evidence type="ECO:0000313" key="3">
    <source>
        <dbReference type="Proteomes" id="UP000199445"/>
    </source>
</evidence>
<feature type="transmembrane region" description="Helical" evidence="1">
    <location>
        <begin position="12"/>
        <end position="30"/>
    </location>
</feature>
<evidence type="ECO:0000256" key="1">
    <source>
        <dbReference type="SAM" id="Phobius"/>
    </source>
</evidence>
<keyword evidence="3" id="KW-1185">Reference proteome</keyword>
<accession>A0A1I3VNN3</accession>
<keyword evidence="1" id="KW-1133">Transmembrane helix</keyword>
<sequence length="35" mass="4133">MAFEIPRKTFPISFFKLLAFAVSGTLKYLIRLWLN</sequence>
<dbReference type="Proteomes" id="UP000199445">
    <property type="component" value="Unassembled WGS sequence"/>
</dbReference>
<evidence type="ECO:0000313" key="2">
    <source>
        <dbReference type="EMBL" id="SFJ96719.1"/>
    </source>
</evidence>